<evidence type="ECO:0000313" key="7">
    <source>
        <dbReference type="EMBL" id="GFG35317.1"/>
    </source>
</evidence>
<accession>A0A6L2Q029</accession>
<dbReference type="InterPro" id="IPR003591">
    <property type="entry name" value="Leu-rich_rpt_typical-subtyp"/>
</dbReference>
<dbReference type="Proteomes" id="UP000502823">
    <property type="component" value="Unassembled WGS sequence"/>
</dbReference>
<keyword evidence="4" id="KW-0812">Transmembrane</keyword>
<keyword evidence="1" id="KW-0433">Leucine-rich repeat</keyword>
<dbReference type="AlphaFoldDB" id="A0A6L2Q029"/>
<evidence type="ECO:0000256" key="2">
    <source>
        <dbReference type="ARBA" id="ARBA00022729"/>
    </source>
</evidence>
<comment type="caution">
    <text evidence="7">The sequence shown here is derived from an EMBL/GenBank/DDBJ whole genome shotgun (WGS) entry which is preliminary data.</text>
</comment>
<evidence type="ECO:0000256" key="3">
    <source>
        <dbReference type="ARBA" id="ARBA00022737"/>
    </source>
</evidence>
<evidence type="ECO:0000256" key="1">
    <source>
        <dbReference type="ARBA" id="ARBA00022614"/>
    </source>
</evidence>
<dbReference type="InterPro" id="IPR000483">
    <property type="entry name" value="Cys-rich_flank_reg_C"/>
</dbReference>
<dbReference type="Pfam" id="PF13855">
    <property type="entry name" value="LRR_8"/>
    <property type="match status" value="2"/>
</dbReference>
<dbReference type="SMART" id="SM00368">
    <property type="entry name" value="LRR_RI"/>
    <property type="match status" value="3"/>
</dbReference>
<dbReference type="InterPro" id="IPR032675">
    <property type="entry name" value="LRR_dom_sf"/>
</dbReference>
<feature type="signal peptide" evidence="5">
    <location>
        <begin position="1"/>
        <end position="16"/>
    </location>
</feature>
<dbReference type="PROSITE" id="PS51450">
    <property type="entry name" value="LRR"/>
    <property type="match status" value="1"/>
</dbReference>
<gene>
    <name evidence="7" type="ORF">Cfor_01362</name>
</gene>
<evidence type="ECO:0000256" key="4">
    <source>
        <dbReference type="SAM" id="Phobius"/>
    </source>
</evidence>
<dbReference type="EMBL" id="BLKM01012032">
    <property type="protein sequence ID" value="GFG35317.1"/>
    <property type="molecule type" value="Genomic_DNA"/>
</dbReference>
<protein>
    <recommendedName>
        <fullName evidence="6">LRRCT domain-containing protein</fullName>
    </recommendedName>
</protein>
<dbReference type="SMART" id="SM00082">
    <property type="entry name" value="LRRCT"/>
    <property type="match status" value="1"/>
</dbReference>
<feature type="chain" id="PRO_5027121700" description="LRRCT domain-containing protein" evidence="5">
    <location>
        <begin position="17"/>
        <end position="731"/>
    </location>
</feature>
<evidence type="ECO:0000256" key="5">
    <source>
        <dbReference type="SAM" id="SignalP"/>
    </source>
</evidence>
<feature type="domain" description="LRRCT" evidence="6">
    <location>
        <begin position="368"/>
        <end position="421"/>
    </location>
</feature>
<dbReference type="PANTHER" id="PTHR24366">
    <property type="entry name" value="IG(IMMUNOGLOBULIN) AND LRR(LEUCINE RICH REPEAT) DOMAINS"/>
    <property type="match status" value="1"/>
</dbReference>
<dbReference type="SUPFAM" id="SSF52058">
    <property type="entry name" value="L domain-like"/>
    <property type="match status" value="1"/>
</dbReference>
<keyword evidence="8" id="KW-1185">Reference proteome</keyword>
<dbReference type="PANTHER" id="PTHR24366:SF96">
    <property type="entry name" value="LEUCINE RICH REPEAT CONTAINING 53"/>
    <property type="match status" value="1"/>
</dbReference>
<dbReference type="GO" id="GO:0071944">
    <property type="term" value="C:cell periphery"/>
    <property type="evidence" value="ECO:0007669"/>
    <property type="project" value="UniProtKB-ARBA"/>
</dbReference>
<dbReference type="Gene3D" id="3.80.10.10">
    <property type="entry name" value="Ribonuclease Inhibitor"/>
    <property type="match status" value="3"/>
</dbReference>
<organism evidence="7 8">
    <name type="scientific">Coptotermes formosanus</name>
    <name type="common">Formosan subterranean termite</name>
    <dbReference type="NCBI Taxonomy" id="36987"/>
    <lineage>
        <taxon>Eukaryota</taxon>
        <taxon>Metazoa</taxon>
        <taxon>Ecdysozoa</taxon>
        <taxon>Arthropoda</taxon>
        <taxon>Hexapoda</taxon>
        <taxon>Insecta</taxon>
        <taxon>Pterygota</taxon>
        <taxon>Neoptera</taxon>
        <taxon>Polyneoptera</taxon>
        <taxon>Dictyoptera</taxon>
        <taxon>Blattodea</taxon>
        <taxon>Blattoidea</taxon>
        <taxon>Termitoidae</taxon>
        <taxon>Rhinotermitidae</taxon>
        <taxon>Coptotermes</taxon>
    </lineage>
</organism>
<dbReference type="InParanoid" id="A0A6L2Q029"/>
<keyword evidence="4" id="KW-1133">Transmembrane helix</keyword>
<dbReference type="SMART" id="SM00369">
    <property type="entry name" value="LRR_TYP"/>
    <property type="match status" value="8"/>
</dbReference>
<dbReference type="InterPro" id="IPR001611">
    <property type="entry name" value="Leu-rich_rpt"/>
</dbReference>
<reference evidence="8" key="1">
    <citation type="submission" date="2020-01" db="EMBL/GenBank/DDBJ databases">
        <title>Draft genome sequence of the Termite Coptotermes fromosanus.</title>
        <authorList>
            <person name="Itakura S."/>
            <person name="Yosikawa Y."/>
            <person name="Umezawa K."/>
        </authorList>
    </citation>
    <scope>NUCLEOTIDE SEQUENCE [LARGE SCALE GENOMIC DNA]</scope>
</reference>
<keyword evidence="2 5" id="KW-0732">Signal</keyword>
<dbReference type="OrthoDB" id="2151624at2759"/>
<evidence type="ECO:0000313" key="8">
    <source>
        <dbReference type="Proteomes" id="UP000502823"/>
    </source>
</evidence>
<proteinExistence type="predicted"/>
<sequence length="731" mass="78221">MLTLPLLLLLVSFVSGRNNTDKTPWRCPEITQPPAVSCSCDLPHTLRCIGDSSSLQIIAGALRGLVPPASVSLLDCTVQNVSVLPELLLEGVVLHGLVVSSGEIHHVPELAFSGLAGPLQALGLPNNKLQTVPTAALLALPTLDRLDLSHNHLETLTTGSFKGLFNLTFLELSENRLSVVEANAISSLPKLQTLRLRGNKLGVNAVSALAGTLSLQELDLSENLLAGPLGPNTLPALPGLRVLQLSYNQLSSVRQGALTGFTSLVSLTLHHNQIDVLEDNAFSELWTLTQLDLAHNRIVAVSGNSLAHLTRLVQLDLAHNFLRALTADLVAPLRNLQELRLDDNDISMVTNDALSSGTLLRRLTLADNPLNCDCSLAEFAEWLTNSSLLPTSDRNTAVCATPPSLENGLLAEVAPQELLCGEDEEDTGPAPPQGPLSPRVPVSGKQVTLHIFQYDGFSITLVWNVEASAAPYACDALFVYEEVGAHEVLLESNPVRCNSSQLADPRALTLTLPSEGLLLGHHYRYCVVLLEGGGVISDEMALVLGCSDIIPLVPTTTQPQSQTLPAFALTTHIAAVYANVSSPGTLLVVIQLWEQPVPKSHCLLTVAVFASSSLVAQQHLNCSHPRTVIRNLPVGPYRVCATTGNFPSTGPRARCITVQQPVSSQALGGLNIAIATGFVALSSVLLLGLYVATRRLLQRPKLLPTHQCFLAGPQDEEQHSRYVKLHATTKL</sequence>
<evidence type="ECO:0000259" key="6">
    <source>
        <dbReference type="SMART" id="SM00082"/>
    </source>
</evidence>
<keyword evidence="4" id="KW-0472">Membrane</keyword>
<name>A0A6L2Q029_COPFO</name>
<keyword evidence="3" id="KW-0677">Repeat</keyword>
<dbReference type="FunCoup" id="A0A6L2Q029">
    <property type="interactions" value="8"/>
</dbReference>
<feature type="transmembrane region" description="Helical" evidence="4">
    <location>
        <begin position="670"/>
        <end position="692"/>
    </location>
</feature>